<keyword evidence="13" id="KW-1185">Reference proteome</keyword>
<dbReference type="GO" id="GO:0016779">
    <property type="term" value="F:nucleotidyltransferase activity"/>
    <property type="evidence" value="ECO:0007669"/>
    <property type="project" value="UniProtKB-KW"/>
</dbReference>
<keyword evidence="3" id="KW-0548">Nucleotidyltransferase</keyword>
<keyword evidence="9" id="KW-0175">Coiled coil</keyword>
<keyword evidence="3" id="KW-0808">Transferase</keyword>
<proteinExistence type="inferred from homology"/>
<evidence type="ECO:0000256" key="3">
    <source>
        <dbReference type="ARBA" id="ARBA00022695"/>
    </source>
</evidence>
<comment type="caution">
    <text evidence="12">The sequence shown here is derived from an EMBL/GenBank/DDBJ whole genome shotgun (WGS) entry which is preliminary data.</text>
</comment>
<dbReference type="GO" id="GO:0003950">
    <property type="term" value="F:NAD+ poly-ADP-ribosyltransferase activity"/>
    <property type="evidence" value="ECO:0007669"/>
    <property type="project" value="UniProtKB-EC"/>
</dbReference>
<evidence type="ECO:0000259" key="11">
    <source>
        <dbReference type="SMART" id="SM00454"/>
    </source>
</evidence>
<evidence type="ECO:0000256" key="7">
    <source>
        <dbReference type="ARBA" id="ARBA00033987"/>
    </source>
</evidence>
<organism evidence="12 13">
    <name type="scientific">Gryllus longicercus</name>
    <dbReference type="NCBI Taxonomy" id="2509291"/>
    <lineage>
        <taxon>Eukaryota</taxon>
        <taxon>Metazoa</taxon>
        <taxon>Ecdysozoa</taxon>
        <taxon>Arthropoda</taxon>
        <taxon>Hexapoda</taxon>
        <taxon>Insecta</taxon>
        <taxon>Pterygota</taxon>
        <taxon>Neoptera</taxon>
        <taxon>Polyneoptera</taxon>
        <taxon>Orthoptera</taxon>
        <taxon>Ensifera</taxon>
        <taxon>Gryllidea</taxon>
        <taxon>Grylloidea</taxon>
        <taxon>Gryllidae</taxon>
        <taxon>Gryllinae</taxon>
        <taxon>Gryllus</taxon>
    </lineage>
</organism>
<dbReference type="Gene3D" id="1.10.150.50">
    <property type="entry name" value="Transcription Factor, Ets-1"/>
    <property type="match status" value="1"/>
</dbReference>
<reference evidence="12 13" key="1">
    <citation type="submission" date="2024-03" db="EMBL/GenBank/DDBJ databases">
        <title>The genome assembly and annotation of the cricket Gryllus longicercus Weissman &amp; Gray.</title>
        <authorList>
            <person name="Szrajer S."/>
            <person name="Gray D."/>
            <person name="Ylla G."/>
        </authorList>
    </citation>
    <scope>NUCLEOTIDE SEQUENCE [LARGE SCALE GENOMIC DNA]</scope>
    <source>
        <strain evidence="12">DAG 2021-001</strain>
        <tissue evidence="12">Whole body minus gut</tissue>
    </source>
</reference>
<dbReference type="PROSITE" id="PS50088">
    <property type="entry name" value="ANK_REPEAT"/>
    <property type="match status" value="2"/>
</dbReference>
<feature type="domain" description="SAM" evidence="11">
    <location>
        <begin position="432"/>
        <end position="497"/>
    </location>
</feature>
<dbReference type="SMART" id="SM00248">
    <property type="entry name" value="ANK"/>
    <property type="match status" value="3"/>
</dbReference>
<evidence type="ECO:0000313" key="13">
    <source>
        <dbReference type="Proteomes" id="UP001378592"/>
    </source>
</evidence>
<evidence type="ECO:0000256" key="8">
    <source>
        <dbReference type="PROSITE-ProRule" id="PRU00023"/>
    </source>
</evidence>
<dbReference type="InterPro" id="IPR036770">
    <property type="entry name" value="Ankyrin_rpt-contain_sf"/>
</dbReference>
<dbReference type="Proteomes" id="UP001378592">
    <property type="component" value="Unassembled WGS sequence"/>
</dbReference>
<feature type="coiled-coil region" evidence="9">
    <location>
        <begin position="128"/>
        <end position="180"/>
    </location>
</feature>
<accession>A0AAN9WAL7</accession>
<evidence type="ECO:0000256" key="9">
    <source>
        <dbReference type="SAM" id="Coils"/>
    </source>
</evidence>
<comment type="catalytic activity">
    <reaction evidence="7">
        <text>NAD(+) + (ADP-D-ribosyl)n-acceptor = nicotinamide + (ADP-D-ribosyl)n+1-acceptor + H(+).</text>
        <dbReference type="EC" id="2.4.2.30"/>
    </reaction>
</comment>
<dbReference type="EMBL" id="JAZDUA010000052">
    <property type="protein sequence ID" value="KAK7870804.1"/>
    <property type="molecule type" value="Genomic_DNA"/>
</dbReference>
<dbReference type="InterPro" id="IPR001660">
    <property type="entry name" value="SAM"/>
</dbReference>
<feature type="compositionally biased region" description="Acidic residues" evidence="10">
    <location>
        <begin position="419"/>
        <end position="430"/>
    </location>
</feature>
<evidence type="ECO:0000313" key="12">
    <source>
        <dbReference type="EMBL" id="KAK7870804.1"/>
    </source>
</evidence>
<feature type="region of interest" description="Disordered" evidence="10">
    <location>
        <begin position="371"/>
        <end position="430"/>
    </location>
</feature>
<evidence type="ECO:0000256" key="1">
    <source>
        <dbReference type="ARBA" id="ARBA00012020"/>
    </source>
</evidence>
<feature type="repeat" description="ANK" evidence="8">
    <location>
        <begin position="30"/>
        <end position="62"/>
    </location>
</feature>
<dbReference type="PROSITE" id="PS50297">
    <property type="entry name" value="ANK_REP_REGION"/>
    <property type="match status" value="2"/>
</dbReference>
<dbReference type="SMART" id="SM00454">
    <property type="entry name" value="SAM"/>
    <property type="match status" value="1"/>
</dbReference>
<dbReference type="Pfam" id="PF12796">
    <property type="entry name" value="Ank_2"/>
    <property type="match status" value="1"/>
</dbReference>
<sequence length="509" mass="55834">MDRFHKAARDGNLDILKEATERQCNARDEDGMTPTLWAAFEGNLDALRLLVGRGGKVDKADNFGNTALHFAAARGHMHCVTFLANFGANLWAMDIDFHTPKELAAMNNRDEILRFLDGIAAKEEATNWKEAQKKQQKAQKNAEKLSKEFEKMQEETKRMAEQEQKRLQKEREKMEKMGNAPVNVMPHRPSTVLTVLKNMGKNPAKGTIVARSSTTGNVNPSFSDIVGPTAPPTGKYNKNKGTSGVKKKVEVKKKLQGTVNSQTNGDDFKVGEVEADGKRSVRSLNGLRRDSQVIFTGSFDTQGGKERGKITDVFDTQGELKHAISEPEFMHNSDSGFGDEILLQEPASIFDRPGFGSVAFRTSISATLNALPHMDPEDKDSAVASERSDARVGGVGSGTEDCSIGSAGSLAHRNNNLPWDDDDVGSDDEPEGLGTEWATLQTFLASAGLSEYLGVFVKEEIDLDALMLMKENDFQVLGLKMGPMKKLMSAIERRKTAMDDPGEFADSKL</sequence>
<feature type="compositionally biased region" description="Polar residues" evidence="10">
    <location>
        <begin position="212"/>
        <end position="222"/>
    </location>
</feature>
<protein>
    <recommendedName>
        <fullName evidence="1">NAD(+) ADP-ribosyltransferase</fullName>
        <ecNumber evidence="1">2.4.2.30</ecNumber>
    </recommendedName>
</protein>
<dbReference type="SUPFAM" id="SSF48403">
    <property type="entry name" value="Ankyrin repeat"/>
    <property type="match status" value="1"/>
</dbReference>
<evidence type="ECO:0000256" key="2">
    <source>
        <dbReference type="ARBA" id="ARBA00022676"/>
    </source>
</evidence>
<evidence type="ECO:0000256" key="6">
    <source>
        <dbReference type="ARBA" id="ARBA00024347"/>
    </source>
</evidence>
<feature type="compositionally biased region" description="Basic and acidic residues" evidence="10">
    <location>
        <begin position="374"/>
        <end position="390"/>
    </location>
</feature>
<dbReference type="AlphaFoldDB" id="A0AAN9WAL7"/>
<feature type="region of interest" description="Disordered" evidence="10">
    <location>
        <begin position="212"/>
        <end position="249"/>
    </location>
</feature>
<dbReference type="EC" id="2.4.2.30" evidence="1"/>
<keyword evidence="2" id="KW-0328">Glycosyltransferase</keyword>
<dbReference type="Gene3D" id="1.25.40.20">
    <property type="entry name" value="Ankyrin repeat-containing domain"/>
    <property type="match status" value="1"/>
</dbReference>
<evidence type="ECO:0000256" key="5">
    <source>
        <dbReference type="ARBA" id="ARBA00023043"/>
    </source>
</evidence>
<dbReference type="InterPro" id="IPR013761">
    <property type="entry name" value="SAM/pointed_sf"/>
</dbReference>
<evidence type="ECO:0000256" key="4">
    <source>
        <dbReference type="ARBA" id="ARBA00022737"/>
    </source>
</evidence>
<feature type="repeat" description="ANK" evidence="8">
    <location>
        <begin position="63"/>
        <end position="95"/>
    </location>
</feature>
<dbReference type="PANTHER" id="PTHR24171:SF9">
    <property type="entry name" value="ANKYRIN REPEAT DOMAIN-CONTAINING PROTEIN 39"/>
    <property type="match status" value="1"/>
</dbReference>
<keyword evidence="4" id="KW-0677">Repeat</keyword>
<keyword evidence="5 8" id="KW-0040">ANK repeat</keyword>
<evidence type="ECO:0000256" key="10">
    <source>
        <dbReference type="SAM" id="MobiDB-lite"/>
    </source>
</evidence>
<dbReference type="SUPFAM" id="SSF47769">
    <property type="entry name" value="SAM/Pointed domain"/>
    <property type="match status" value="1"/>
</dbReference>
<dbReference type="Pfam" id="PF00536">
    <property type="entry name" value="SAM_1"/>
    <property type="match status" value="1"/>
</dbReference>
<gene>
    <name evidence="12" type="ORF">R5R35_005467</name>
</gene>
<dbReference type="PANTHER" id="PTHR24171">
    <property type="entry name" value="ANKYRIN REPEAT DOMAIN-CONTAINING PROTEIN 39-RELATED"/>
    <property type="match status" value="1"/>
</dbReference>
<comment type="similarity">
    <text evidence="6">Belongs to the ARTD/PARP family.</text>
</comment>
<dbReference type="InterPro" id="IPR002110">
    <property type="entry name" value="Ankyrin_rpt"/>
</dbReference>
<name>A0AAN9WAL7_9ORTH</name>